<evidence type="ECO:0000313" key="1">
    <source>
        <dbReference type="EMBL" id="CAF1620592.1"/>
    </source>
</evidence>
<dbReference type="EMBL" id="CAJOBC010107723">
    <property type="protein sequence ID" value="CAF4510431.1"/>
    <property type="molecule type" value="Genomic_DNA"/>
</dbReference>
<proteinExistence type="predicted"/>
<evidence type="ECO:0000313" key="2">
    <source>
        <dbReference type="EMBL" id="CAF4510431.1"/>
    </source>
</evidence>
<reference evidence="1" key="1">
    <citation type="submission" date="2021-02" db="EMBL/GenBank/DDBJ databases">
        <authorList>
            <person name="Nowell W R."/>
        </authorList>
    </citation>
    <scope>NUCLEOTIDE SEQUENCE</scope>
</reference>
<organism evidence="1 3">
    <name type="scientific">Didymodactylos carnosus</name>
    <dbReference type="NCBI Taxonomy" id="1234261"/>
    <lineage>
        <taxon>Eukaryota</taxon>
        <taxon>Metazoa</taxon>
        <taxon>Spiralia</taxon>
        <taxon>Gnathifera</taxon>
        <taxon>Rotifera</taxon>
        <taxon>Eurotatoria</taxon>
        <taxon>Bdelloidea</taxon>
        <taxon>Philodinida</taxon>
        <taxon>Philodinidae</taxon>
        <taxon>Didymodactylos</taxon>
    </lineage>
</organism>
<evidence type="ECO:0000313" key="3">
    <source>
        <dbReference type="Proteomes" id="UP000663829"/>
    </source>
</evidence>
<keyword evidence="3" id="KW-1185">Reference proteome</keyword>
<dbReference type="AlphaFoldDB" id="A0A816CF86"/>
<sequence>EYIENVHAEEKKFPETALAYYKEAERIRLPDLYVHHYVQLAPTNIASVHYHMRYTELAQQPTLQAID</sequence>
<dbReference type="Proteomes" id="UP000663829">
    <property type="component" value="Unassembled WGS sequence"/>
</dbReference>
<comment type="caution">
    <text evidence="1">The sequence shown here is derived from an EMBL/GenBank/DDBJ whole genome shotgun (WGS) entry which is preliminary data.</text>
</comment>
<feature type="non-terminal residue" evidence="1">
    <location>
        <position position="1"/>
    </location>
</feature>
<name>A0A816CF86_9BILA</name>
<dbReference type="Proteomes" id="UP000681722">
    <property type="component" value="Unassembled WGS sequence"/>
</dbReference>
<gene>
    <name evidence="1" type="ORF">GPM918_LOCUS43712</name>
    <name evidence="2" type="ORF">SRO942_LOCUS45285</name>
</gene>
<protein>
    <submittedName>
        <fullName evidence="1">Uncharacterized protein</fullName>
    </submittedName>
</protein>
<accession>A0A816CF86</accession>
<dbReference type="EMBL" id="CAJNOQ010040579">
    <property type="protein sequence ID" value="CAF1620592.1"/>
    <property type="molecule type" value="Genomic_DNA"/>
</dbReference>